<feature type="binding site" evidence="6">
    <location>
        <begin position="186"/>
        <end position="194"/>
    </location>
    <ligand>
        <name>ATP</name>
        <dbReference type="ChEBI" id="CHEBI:30616"/>
    </ligand>
</feature>
<gene>
    <name evidence="8" type="ORF">CDAUBV1_LOCUS9964</name>
</gene>
<dbReference type="EMBL" id="CAXLJL010000268">
    <property type="protein sequence ID" value="CAL5135853.1"/>
    <property type="molecule type" value="Genomic_DNA"/>
</dbReference>
<comment type="caution">
    <text evidence="8">The sequence shown here is derived from an EMBL/GenBank/DDBJ whole genome shotgun (WGS) entry which is preliminary data.</text>
</comment>
<dbReference type="GO" id="GO:0005739">
    <property type="term" value="C:mitochondrion"/>
    <property type="evidence" value="ECO:0007669"/>
    <property type="project" value="TreeGrafter"/>
</dbReference>
<dbReference type="InterPro" id="IPR037171">
    <property type="entry name" value="NagB/RpiA_transferase-like"/>
</dbReference>
<dbReference type="EC" id="6.3.3.2" evidence="5 7"/>
<dbReference type="GO" id="GO:0030272">
    <property type="term" value="F:5-formyltetrahydrofolate cyclo-ligase activity"/>
    <property type="evidence" value="ECO:0007669"/>
    <property type="project" value="UniProtKB-EC"/>
</dbReference>
<evidence type="ECO:0000313" key="9">
    <source>
        <dbReference type="Proteomes" id="UP001497525"/>
    </source>
</evidence>
<protein>
    <recommendedName>
        <fullName evidence="5 7">5-formyltetrahydrofolate cyclo-ligase</fullName>
        <ecNumber evidence="5 7">6.3.3.2</ecNumber>
    </recommendedName>
</protein>
<dbReference type="NCBIfam" id="TIGR02727">
    <property type="entry name" value="MTHFS_bact"/>
    <property type="match status" value="1"/>
</dbReference>
<proteinExistence type="inferred from homology"/>
<comment type="similarity">
    <text evidence="1 7">Belongs to the 5-formyltetrahydrofolate cyclo-ligase family.</text>
</comment>
<dbReference type="GO" id="GO:0046872">
    <property type="term" value="F:metal ion binding"/>
    <property type="evidence" value="ECO:0007669"/>
    <property type="project" value="UniProtKB-KW"/>
</dbReference>
<dbReference type="GO" id="GO:0009396">
    <property type="term" value="P:folic acid-containing compound biosynthetic process"/>
    <property type="evidence" value="ECO:0007669"/>
    <property type="project" value="TreeGrafter"/>
</dbReference>
<evidence type="ECO:0000256" key="5">
    <source>
        <dbReference type="ARBA" id="ARBA00038966"/>
    </source>
</evidence>
<dbReference type="Pfam" id="PF01812">
    <property type="entry name" value="5-FTHF_cyc-lig"/>
    <property type="match status" value="1"/>
</dbReference>
<dbReference type="PANTHER" id="PTHR23407">
    <property type="entry name" value="ATPASE INHIBITOR/5-FORMYLTETRAHYDROFOLATE CYCLO-LIGASE"/>
    <property type="match status" value="1"/>
</dbReference>
<evidence type="ECO:0000256" key="6">
    <source>
        <dbReference type="PIRSR" id="PIRSR006806-1"/>
    </source>
</evidence>
<organism evidence="8 9">
    <name type="scientific">Calicophoron daubneyi</name>
    <name type="common">Rumen fluke</name>
    <name type="synonym">Paramphistomum daubneyi</name>
    <dbReference type="NCBI Taxonomy" id="300641"/>
    <lineage>
        <taxon>Eukaryota</taxon>
        <taxon>Metazoa</taxon>
        <taxon>Spiralia</taxon>
        <taxon>Lophotrochozoa</taxon>
        <taxon>Platyhelminthes</taxon>
        <taxon>Trematoda</taxon>
        <taxon>Digenea</taxon>
        <taxon>Plagiorchiida</taxon>
        <taxon>Pronocephalata</taxon>
        <taxon>Paramphistomoidea</taxon>
        <taxon>Paramphistomidae</taxon>
        <taxon>Calicophoron</taxon>
    </lineage>
</organism>
<dbReference type="InterPro" id="IPR024185">
    <property type="entry name" value="FTHF_cligase-like_sf"/>
</dbReference>
<feature type="binding site" evidence="6">
    <location>
        <position position="87"/>
    </location>
    <ligand>
        <name>substrate</name>
    </ligand>
</feature>
<dbReference type="Proteomes" id="UP001497525">
    <property type="component" value="Unassembled WGS sequence"/>
</dbReference>
<evidence type="ECO:0000256" key="3">
    <source>
        <dbReference type="ARBA" id="ARBA00022840"/>
    </source>
</evidence>
<keyword evidence="7" id="KW-0479">Metal-binding</keyword>
<dbReference type="GO" id="GO:0035999">
    <property type="term" value="P:tetrahydrofolate interconversion"/>
    <property type="evidence" value="ECO:0007669"/>
    <property type="project" value="TreeGrafter"/>
</dbReference>
<keyword evidence="3 6" id="KW-0067">ATP-binding</keyword>
<keyword evidence="7" id="KW-0460">Magnesium</keyword>
<evidence type="ECO:0000256" key="7">
    <source>
        <dbReference type="RuleBase" id="RU361279"/>
    </source>
</evidence>
<reference evidence="8" key="1">
    <citation type="submission" date="2024-06" db="EMBL/GenBank/DDBJ databases">
        <authorList>
            <person name="Liu X."/>
            <person name="Lenzi L."/>
            <person name="Haldenby T S."/>
            <person name="Uol C."/>
        </authorList>
    </citation>
    <scope>NUCLEOTIDE SEQUENCE</scope>
</reference>
<dbReference type="InterPro" id="IPR002698">
    <property type="entry name" value="FTHF_cligase"/>
</dbReference>
<feature type="binding site" evidence="6">
    <location>
        <begin position="36"/>
        <end position="40"/>
    </location>
    <ligand>
        <name>ATP</name>
        <dbReference type="ChEBI" id="CHEBI:30616"/>
    </ligand>
</feature>
<dbReference type="SUPFAM" id="SSF100950">
    <property type="entry name" value="NagB/RpiA/CoA transferase-like"/>
    <property type="match status" value="1"/>
</dbReference>
<feature type="binding site" evidence="6">
    <location>
        <position position="82"/>
    </location>
    <ligand>
        <name>substrate</name>
    </ligand>
</feature>
<name>A0AAV2TLE5_CALDB</name>
<dbReference type="Gene3D" id="3.40.50.10420">
    <property type="entry name" value="NagB/RpiA/CoA transferase-like"/>
    <property type="match status" value="1"/>
</dbReference>
<evidence type="ECO:0000256" key="2">
    <source>
        <dbReference type="ARBA" id="ARBA00022741"/>
    </source>
</evidence>
<comment type="catalytic activity">
    <reaction evidence="4 7">
        <text>(6S)-5-formyl-5,6,7,8-tetrahydrofolate + ATP = (6R)-5,10-methenyltetrahydrofolate + ADP + phosphate</text>
        <dbReference type="Rhea" id="RHEA:10488"/>
        <dbReference type="ChEBI" id="CHEBI:30616"/>
        <dbReference type="ChEBI" id="CHEBI:43474"/>
        <dbReference type="ChEBI" id="CHEBI:57455"/>
        <dbReference type="ChEBI" id="CHEBI:57457"/>
        <dbReference type="ChEBI" id="CHEBI:456216"/>
        <dbReference type="EC" id="6.3.3.2"/>
    </reaction>
</comment>
<keyword evidence="2 6" id="KW-0547">Nucleotide-binding</keyword>
<dbReference type="GO" id="GO:0005524">
    <property type="term" value="F:ATP binding"/>
    <property type="evidence" value="ECO:0007669"/>
    <property type="project" value="UniProtKB-KW"/>
</dbReference>
<dbReference type="AlphaFoldDB" id="A0AAV2TLE5"/>
<dbReference type="PIRSF" id="PIRSF006806">
    <property type="entry name" value="FTHF_cligase"/>
    <property type="match status" value="1"/>
</dbReference>
<comment type="cofactor">
    <cofactor evidence="7">
        <name>Mg(2+)</name>
        <dbReference type="ChEBI" id="CHEBI:18420"/>
    </cofactor>
</comment>
<sequence>MVLLCTSVVTNFLPILDTGSHKCVKHFVFQTMEEAKALLRLQMLRKLRDMPASYRAFKSDRLVEQLLLSPDFHQSRSISVFLSLPEEPNTWELVRSILSSGRRLFVPQVLPERFRSINNIQGNDSGMCMHRLHSMGQLSMWPMNKWKIVEPPPPKNWTEVVDRAVEQGGLDVIIVPGLAFTSDGHRLGRGGGFYDRYISWYRRIASSQELSNPKLFALAFEEQIVPSIPSEPHDIVVDNVLTA</sequence>
<evidence type="ECO:0000313" key="8">
    <source>
        <dbReference type="EMBL" id="CAL5135853.1"/>
    </source>
</evidence>
<evidence type="ECO:0000256" key="4">
    <source>
        <dbReference type="ARBA" id="ARBA00036539"/>
    </source>
</evidence>
<accession>A0AAV2TLE5</accession>
<dbReference type="PANTHER" id="PTHR23407:SF1">
    <property type="entry name" value="5-FORMYLTETRAHYDROFOLATE CYCLO-LIGASE"/>
    <property type="match status" value="1"/>
</dbReference>
<evidence type="ECO:0000256" key="1">
    <source>
        <dbReference type="ARBA" id="ARBA00010638"/>
    </source>
</evidence>